<feature type="signal peptide" evidence="1">
    <location>
        <begin position="1"/>
        <end position="21"/>
    </location>
</feature>
<dbReference type="AlphaFoldDB" id="A0A1Y5TBS9"/>
<dbReference type="SUPFAM" id="SSF56935">
    <property type="entry name" value="Porins"/>
    <property type="match status" value="1"/>
</dbReference>
<evidence type="ECO:0000256" key="1">
    <source>
        <dbReference type="SAM" id="SignalP"/>
    </source>
</evidence>
<dbReference type="RefSeq" id="WP_085837448.1">
    <property type="nucleotide sequence ID" value="NZ_FWFS01000010.1"/>
</dbReference>
<keyword evidence="3" id="KW-1185">Reference proteome</keyword>
<evidence type="ECO:0000313" key="2">
    <source>
        <dbReference type="EMBL" id="SLN60211.1"/>
    </source>
</evidence>
<dbReference type="OrthoDB" id="8478349at2"/>
<evidence type="ECO:0008006" key="4">
    <source>
        <dbReference type="Google" id="ProtNLM"/>
    </source>
</evidence>
<evidence type="ECO:0000313" key="3">
    <source>
        <dbReference type="Proteomes" id="UP000193862"/>
    </source>
</evidence>
<gene>
    <name evidence="2" type="ORF">AQS8620_02707</name>
</gene>
<sequence>MKKHTQILALTALALSPTLAAAEVKFGGEAYLGYGNAGDASGALAQLSVFATESFSFGDLGTLEAKVQANLRSDQDDIGYIDDNYVDFSAALDMGPNGKLSVSTFGTLGQKPWADGELRNRGSVAVFPAVPRRYRAIGDKAALIVDGELQKVQEDFQIKYETHFGKLGVEMTADPFQIYGPVYGDDVVTTDGSDRPLGEVKLTYPTAFGIYAFKANDLGDAQIDVVYPVKGTGLVLAASYASNGDDRALYNADLTAIYNTKDAGLFKGFFATYTKGTFDLEKFLVSTNWGGENWDVKIGMDSDQNYAVEGGYKISDTMTAYAGWDSGHEFLEGFDDRYEPPVFAPERRESYEFGLSITF</sequence>
<dbReference type="Proteomes" id="UP000193862">
    <property type="component" value="Unassembled WGS sequence"/>
</dbReference>
<organism evidence="2 3">
    <name type="scientific">Aquimixticola soesokkakensis</name>
    <dbReference type="NCBI Taxonomy" id="1519096"/>
    <lineage>
        <taxon>Bacteria</taxon>
        <taxon>Pseudomonadati</taxon>
        <taxon>Pseudomonadota</taxon>
        <taxon>Alphaproteobacteria</taxon>
        <taxon>Rhodobacterales</taxon>
        <taxon>Paracoccaceae</taxon>
        <taxon>Aquimixticola</taxon>
    </lineage>
</organism>
<protein>
    <recommendedName>
        <fullName evidence="4">Porin domain-containing protein</fullName>
    </recommendedName>
</protein>
<accession>A0A1Y5TBS9</accession>
<dbReference type="EMBL" id="FWFS01000010">
    <property type="protein sequence ID" value="SLN60211.1"/>
    <property type="molecule type" value="Genomic_DNA"/>
</dbReference>
<reference evidence="2 3" key="1">
    <citation type="submission" date="2017-03" db="EMBL/GenBank/DDBJ databases">
        <authorList>
            <person name="Afonso C.L."/>
            <person name="Miller P.J."/>
            <person name="Scott M.A."/>
            <person name="Spackman E."/>
            <person name="Goraichik I."/>
            <person name="Dimitrov K.M."/>
            <person name="Suarez D.L."/>
            <person name="Swayne D.E."/>
        </authorList>
    </citation>
    <scope>NUCLEOTIDE SEQUENCE [LARGE SCALE GENOMIC DNA]</scope>
    <source>
        <strain evidence="2 3">CECT 8620</strain>
    </source>
</reference>
<keyword evidence="1" id="KW-0732">Signal</keyword>
<proteinExistence type="predicted"/>
<name>A0A1Y5TBS9_9RHOB</name>
<feature type="chain" id="PRO_5012238313" description="Porin domain-containing protein" evidence="1">
    <location>
        <begin position="22"/>
        <end position="359"/>
    </location>
</feature>